<dbReference type="PANTHER" id="PTHR38479">
    <property type="entry name" value="LMO0824 PROTEIN"/>
    <property type="match status" value="1"/>
</dbReference>
<sequence>MTTDRELARWRLRSQSLTAPADDAEQVVRSLLAVQAENPSQSAWAVATRTPSPEASDLARALESGRVIRTHVLRPTWHYVHADDVRWLLELTAPRVLPVFDQQLKALDDRMTAITDAVESALGEAPDQTRADLAAALADRGFELTGQQLMLVVGRLEMVGLVCSGAPRGGEHSYALMSERVPAARPFDRDEALAELASRYCTSHGPATERDLAYWATLTVTDARRGIAAADDRLESIEHDGRTFWHAPGAAPAEAAEPAGHLLQVLDEMYRGYQDSRWVIDSEGVVPRARETAIGMALVDAQLVAAMKRTIAAKAVTFSLRPHRELAARERQAIEDAASRYAAFLGLEPRVTFEAA</sequence>
<organism evidence="1 2">
    <name type="scientific">Agromyces lapidis</name>
    <dbReference type="NCBI Taxonomy" id="279574"/>
    <lineage>
        <taxon>Bacteria</taxon>
        <taxon>Bacillati</taxon>
        <taxon>Actinomycetota</taxon>
        <taxon>Actinomycetes</taxon>
        <taxon>Micrococcales</taxon>
        <taxon>Microbacteriaceae</taxon>
        <taxon>Agromyces</taxon>
    </lineage>
</organism>
<comment type="caution">
    <text evidence="1">The sequence shown here is derived from an EMBL/GenBank/DDBJ whole genome shotgun (WGS) entry which is preliminary data.</text>
</comment>
<dbReference type="PANTHER" id="PTHR38479:SF2">
    <property type="entry name" value="WINGED HELIX DNA-BINDING DOMAIN-CONTAINING PROTEIN"/>
    <property type="match status" value="1"/>
</dbReference>
<gene>
    <name evidence="1" type="ORF">ACFFQV_13095</name>
</gene>
<name>A0ABV5SSD5_9MICO</name>
<protein>
    <submittedName>
        <fullName evidence="1">Winged helix DNA-binding domain-containing protein</fullName>
    </submittedName>
</protein>
<dbReference type="RefSeq" id="WP_157425013.1">
    <property type="nucleotide sequence ID" value="NZ_BAAANI010000004.1"/>
</dbReference>
<reference evidence="1 2" key="1">
    <citation type="submission" date="2024-09" db="EMBL/GenBank/DDBJ databases">
        <authorList>
            <person name="Sun Q."/>
            <person name="Mori K."/>
        </authorList>
    </citation>
    <scope>NUCLEOTIDE SEQUENCE [LARGE SCALE GENOMIC DNA]</scope>
    <source>
        <strain evidence="1 2">JCM 14321</strain>
    </source>
</reference>
<dbReference type="Pfam" id="PF06224">
    <property type="entry name" value="AlkZ-like"/>
    <property type="match status" value="1"/>
</dbReference>
<dbReference type="EMBL" id="JBHMBL010000003">
    <property type="protein sequence ID" value="MFB9643227.1"/>
    <property type="molecule type" value="Genomic_DNA"/>
</dbReference>
<accession>A0ABV5SSD5</accession>
<keyword evidence="1" id="KW-0238">DNA-binding</keyword>
<proteinExistence type="predicted"/>
<dbReference type="InterPro" id="IPR009351">
    <property type="entry name" value="AlkZ-like"/>
</dbReference>
<evidence type="ECO:0000313" key="2">
    <source>
        <dbReference type="Proteomes" id="UP001589667"/>
    </source>
</evidence>
<keyword evidence="2" id="KW-1185">Reference proteome</keyword>
<dbReference type="Proteomes" id="UP001589667">
    <property type="component" value="Unassembled WGS sequence"/>
</dbReference>
<evidence type="ECO:0000313" key="1">
    <source>
        <dbReference type="EMBL" id="MFB9643227.1"/>
    </source>
</evidence>
<dbReference type="GO" id="GO:0003677">
    <property type="term" value="F:DNA binding"/>
    <property type="evidence" value="ECO:0007669"/>
    <property type="project" value="UniProtKB-KW"/>
</dbReference>